<dbReference type="SUPFAM" id="SSF48726">
    <property type="entry name" value="Immunoglobulin"/>
    <property type="match status" value="1"/>
</dbReference>
<dbReference type="Pfam" id="PF07654">
    <property type="entry name" value="C1-set"/>
    <property type="match status" value="1"/>
</dbReference>
<dbReference type="AlphaFoldDB" id="A0A8C9VC07"/>
<evidence type="ECO:0000256" key="14">
    <source>
        <dbReference type="SAM" id="SignalP"/>
    </source>
</evidence>
<evidence type="ECO:0000256" key="10">
    <source>
        <dbReference type="ARBA" id="ARBA00023180"/>
    </source>
</evidence>
<dbReference type="InterPro" id="IPR007110">
    <property type="entry name" value="Ig-like_dom"/>
</dbReference>
<dbReference type="OrthoDB" id="8925804at2759"/>
<evidence type="ECO:0000256" key="5">
    <source>
        <dbReference type="ARBA" id="ARBA00022859"/>
    </source>
</evidence>
<dbReference type="Gene3D" id="2.60.40.10">
    <property type="entry name" value="Immunoglobulins"/>
    <property type="match status" value="1"/>
</dbReference>
<reference evidence="16" key="2">
    <citation type="submission" date="2025-08" db="UniProtKB">
        <authorList>
            <consortium name="Ensembl"/>
        </authorList>
    </citation>
    <scope>IDENTIFICATION</scope>
</reference>
<evidence type="ECO:0000313" key="17">
    <source>
        <dbReference type="Proteomes" id="UP000694397"/>
    </source>
</evidence>
<dbReference type="Pfam" id="PF00993">
    <property type="entry name" value="MHC_II_alpha"/>
    <property type="match status" value="1"/>
</dbReference>
<dbReference type="GO" id="GO:0002250">
    <property type="term" value="P:adaptive immune response"/>
    <property type="evidence" value="ECO:0007669"/>
    <property type="project" value="UniProtKB-KW"/>
</dbReference>
<dbReference type="PROSITE" id="PS50835">
    <property type="entry name" value="IG_LIKE"/>
    <property type="match status" value="1"/>
</dbReference>
<dbReference type="GeneTree" id="ENSGT00940000161847"/>
<protein>
    <recommendedName>
        <fullName evidence="15">Ig-like domain-containing protein</fullName>
    </recommendedName>
</protein>
<evidence type="ECO:0000256" key="2">
    <source>
        <dbReference type="ARBA" id="ARBA00007394"/>
    </source>
</evidence>
<comment type="subcellular location">
    <subcellularLocation>
        <location evidence="1">Membrane</location>
        <topology evidence="1">Single-pass type I membrane protein</topology>
    </subcellularLocation>
</comment>
<dbReference type="InterPro" id="IPR003597">
    <property type="entry name" value="Ig_C1-set"/>
</dbReference>
<dbReference type="SMART" id="SM00920">
    <property type="entry name" value="MHC_II_alpha"/>
    <property type="match status" value="1"/>
</dbReference>
<dbReference type="InterPro" id="IPR011162">
    <property type="entry name" value="MHC_I/II-like_Ag-recog"/>
</dbReference>
<reference evidence="16 17" key="1">
    <citation type="submission" date="2019-04" db="EMBL/GenBank/DDBJ databases">
        <authorList>
            <consortium name="Wellcome Sanger Institute Data Sharing"/>
        </authorList>
    </citation>
    <scope>NUCLEOTIDE SEQUENCE [LARGE SCALE GENOMIC DNA]</scope>
</reference>
<dbReference type="InterPro" id="IPR036179">
    <property type="entry name" value="Ig-like_dom_sf"/>
</dbReference>
<dbReference type="InterPro" id="IPR003006">
    <property type="entry name" value="Ig/MHC_CS"/>
</dbReference>
<keyword evidence="10" id="KW-0325">Glycoprotein</keyword>
<keyword evidence="4 14" id="KW-0732">Signal</keyword>
<dbReference type="InterPro" id="IPR001003">
    <property type="entry name" value="MHC_II_a_N"/>
</dbReference>
<dbReference type="Ensembl" id="ENSSFOT00015058398.1">
    <property type="protein sequence ID" value="ENSSFOP00015041394.1"/>
    <property type="gene ID" value="ENSSFOG00015022073.2"/>
</dbReference>
<keyword evidence="17" id="KW-1185">Reference proteome</keyword>
<keyword evidence="6 13" id="KW-1133">Transmembrane helix</keyword>
<dbReference type="InterPro" id="IPR013783">
    <property type="entry name" value="Ig-like_fold"/>
</dbReference>
<dbReference type="SUPFAM" id="SSF54452">
    <property type="entry name" value="MHC antigen-recognition domain"/>
    <property type="match status" value="1"/>
</dbReference>
<dbReference type="PANTHER" id="PTHR19944">
    <property type="entry name" value="MHC CLASS II-RELATED"/>
    <property type="match status" value="1"/>
</dbReference>
<keyword evidence="9" id="KW-1015">Disulfide bond</keyword>
<evidence type="ECO:0000256" key="8">
    <source>
        <dbReference type="ARBA" id="ARBA00023136"/>
    </source>
</evidence>
<evidence type="ECO:0000313" key="16">
    <source>
        <dbReference type="Ensembl" id="ENSSFOP00015041394.1"/>
    </source>
</evidence>
<keyword evidence="11" id="KW-0491">MHC II</keyword>
<organism evidence="16 17">
    <name type="scientific">Scleropages formosus</name>
    <name type="common">Asian bonytongue</name>
    <name type="synonym">Osteoglossum formosum</name>
    <dbReference type="NCBI Taxonomy" id="113540"/>
    <lineage>
        <taxon>Eukaryota</taxon>
        <taxon>Metazoa</taxon>
        <taxon>Chordata</taxon>
        <taxon>Craniata</taxon>
        <taxon>Vertebrata</taxon>
        <taxon>Euteleostomi</taxon>
        <taxon>Actinopterygii</taxon>
        <taxon>Neopterygii</taxon>
        <taxon>Teleostei</taxon>
        <taxon>Osteoglossocephala</taxon>
        <taxon>Osteoglossomorpha</taxon>
        <taxon>Osteoglossiformes</taxon>
        <taxon>Osteoglossidae</taxon>
        <taxon>Scleropages</taxon>
    </lineage>
</organism>
<dbReference type="SMART" id="SM00407">
    <property type="entry name" value="IGc1"/>
    <property type="match status" value="1"/>
</dbReference>
<feature type="chain" id="PRO_5034240855" description="Ig-like domain-containing protein" evidence="14">
    <location>
        <begin position="25"/>
        <end position="243"/>
    </location>
</feature>
<name>A0A8C9VC07_SCLFO</name>
<dbReference type="GO" id="GO:0002504">
    <property type="term" value="P:antigen processing and presentation of peptide or polysaccharide antigen via MHC class II"/>
    <property type="evidence" value="ECO:0007669"/>
    <property type="project" value="UniProtKB-KW"/>
</dbReference>
<evidence type="ECO:0000256" key="13">
    <source>
        <dbReference type="SAM" id="Phobius"/>
    </source>
</evidence>
<feature type="signal peptide" evidence="14">
    <location>
        <begin position="1"/>
        <end position="24"/>
    </location>
</feature>
<dbReference type="Gene3D" id="3.10.320.10">
    <property type="entry name" value="Class II Histocompatibility Antigen, M Beta Chain, Chain B, domain 1"/>
    <property type="match status" value="1"/>
</dbReference>
<evidence type="ECO:0000259" key="15">
    <source>
        <dbReference type="PROSITE" id="PS50835"/>
    </source>
</evidence>
<evidence type="ECO:0000256" key="6">
    <source>
        <dbReference type="ARBA" id="ARBA00022989"/>
    </source>
</evidence>
<comment type="similarity">
    <text evidence="2">Belongs to the MHC class II family.</text>
</comment>
<dbReference type="Proteomes" id="UP000694397">
    <property type="component" value="Chromosome 18"/>
</dbReference>
<evidence type="ECO:0000256" key="12">
    <source>
        <dbReference type="ARBA" id="ARBA00023319"/>
    </source>
</evidence>
<feature type="domain" description="Ig-like" evidence="15">
    <location>
        <begin position="103"/>
        <end position="191"/>
    </location>
</feature>
<evidence type="ECO:0000256" key="9">
    <source>
        <dbReference type="ARBA" id="ARBA00023157"/>
    </source>
</evidence>
<keyword evidence="7" id="KW-1064">Adaptive immunity</keyword>
<dbReference type="GO" id="GO:0042613">
    <property type="term" value="C:MHC class II protein complex"/>
    <property type="evidence" value="ECO:0007669"/>
    <property type="project" value="UniProtKB-KW"/>
</dbReference>
<evidence type="ECO:0000256" key="4">
    <source>
        <dbReference type="ARBA" id="ARBA00022729"/>
    </source>
</evidence>
<evidence type="ECO:0000256" key="3">
    <source>
        <dbReference type="ARBA" id="ARBA00022692"/>
    </source>
</evidence>
<dbReference type="PANTHER" id="PTHR19944:SF86">
    <property type="entry name" value="HLA CLASS II HISTOCOMPATIBILITY ANTIGEN, DR ALPHA CHAIN"/>
    <property type="match status" value="1"/>
</dbReference>
<dbReference type="InterPro" id="IPR050160">
    <property type="entry name" value="MHC/Immunoglobulin"/>
</dbReference>
<keyword evidence="5" id="KW-0391">Immunity</keyword>
<keyword evidence="8 13" id="KW-0472">Membrane</keyword>
<reference evidence="16" key="3">
    <citation type="submission" date="2025-09" db="UniProtKB">
        <authorList>
            <consortium name="Ensembl"/>
        </authorList>
    </citation>
    <scope>IDENTIFICATION</scope>
</reference>
<dbReference type="InterPro" id="IPR014745">
    <property type="entry name" value="MHC_II_a/b_N"/>
</dbReference>
<gene>
    <name evidence="16" type="primary">LOC114909105</name>
</gene>
<accession>A0A8C9VC07</accession>
<keyword evidence="3 13" id="KW-0812">Transmembrane</keyword>
<feature type="transmembrane region" description="Helical" evidence="13">
    <location>
        <begin position="219"/>
        <end position="237"/>
    </location>
</feature>
<sequence>FAMSFFVFVALLFGALCVCSRVQGHVDTYVIACQTGDTDPEDDKEFDGDEIVYVDLKKKEWVGTMPDFLQQLDGQNLVQQALVEQRICKSNLDVAVKAEKNPPEKIAPPSPPQSVYPRDEVSLGGRNKLICFVNNFFPPPVKVKWTKNDVEVTEGVTLSRYYPNKDFTFRQYSTVPIIPQEGDVYSCTVEHKGFPEPETRFWDVEIQDTSDIGKTVFCGVGLTLGFLGVGVGTFFLIKGNNCN</sequence>
<proteinExistence type="inferred from homology"/>
<evidence type="ECO:0000256" key="7">
    <source>
        <dbReference type="ARBA" id="ARBA00023130"/>
    </source>
</evidence>
<dbReference type="PROSITE" id="PS00290">
    <property type="entry name" value="IG_MHC"/>
    <property type="match status" value="1"/>
</dbReference>
<keyword evidence="12" id="KW-0393">Immunoglobulin domain</keyword>
<evidence type="ECO:0000256" key="11">
    <source>
        <dbReference type="ARBA" id="ARBA00023182"/>
    </source>
</evidence>
<evidence type="ECO:0000256" key="1">
    <source>
        <dbReference type="ARBA" id="ARBA00004479"/>
    </source>
</evidence>